<gene>
    <name evidence="1" type="ORF">KC640_03455</name>
</gene>
<dbReference type="Proteomes" id="UP000760819">
    <property type="component" value="Unassembled WGS sequence"/>
</dbReference>
<sequence>TDLLRISTQSKVSLADWEKVYAASSQLISSARCELDALDQDSQVSKLNDSKVGMPVSISPLALDYLDTNLSHYLSSEGKFNPFKVRHAPKLIEVEDQAVTKLVEFVLGNTLLTSYIIDTLDELLRGTGISSYLISTPQIYVGRGDVDWQVEFEHPLGSENVEAAIRNSSIQMATRDNSHKMITHRQKSIVRNPFANEDVAPSVLGLILQHNDSQTQARVITELAMGKSHTLEVKPILQEIALSAWVLNPSGEFVQLLPAAEAG</sequence>
<organism evidence="1 2">
    <name type="scientific">Candidatus Dojkabacteria bacterium</name>
    <dbReference type="NCBI Taxonomy" id="2099670"/>
    <lineage>
        <taxon>Bacteria</taxon>
        <taxon>Candidatus Dojkabacteria</taxon>
    </lineage>
</organism>
<accession>A0A955L0Q6</accession>
<dbReference type="Gene3D" id="3.10.520.10">
    <property type="entry name" value="ApbE-like domains"/>
    <property type="match status" value="1"/>
</dbReference>
<feature type="non-terminal residue" evidence="1">
    <location>
        <position position="1"/>
    </location>
</feature>
<reference evidence="1" key="2">
    <citation type="journal article" date="2021" name="Microbiome">
        <title>Successional dynamics and alternative stable states in a saline activated sludge microbial community over 9 years.</title>
        <authorList>
            <person name="Wang Y."/>
            <person name="Ye J."/>
            <person name="Ju F."/>
            <person name="Liu L."/>
            <person name="Boyd J.A."/>
            <person name="Deng Y."/>
            <person name="Parks D.H."/>
            <person name="Jiang X."/>
            <person name="Yin X."/>
            <person name="Woodcroft B.J."/>
            <person name="Tyson G.W."/>
            <person name="Hugenholtz P."/>
            <person name="Polz M.F."/>
            <person name="Zhang T."/>
        </authorList>
    </citation>
    <scope>NUCLEOTIDE SEQUENCE</scope>
    <source>
        <strain evidence="1">HKST-UBA12</strain>
    </source>
</reference>
<name>A0A955L0Q6_9BACT</name>
<comment type="caution">
    <text evidence="1">The sequence shown here is derived from an EMBL/GenBank/DDBJ whole genome shotgun (WGS) entry which is preliminary data.</text>
</comment>
<evidence type="ECO:0000313" key="2">
    <source>
        <dbReference type="Proteomes" id="UP000760819"/>
    </source>
</evidence>
<proteinExistence type="predicted"/>
<reference evidence="1" key="1">
    <citation type="submission" date="2020-04" db="EMBL/GenBank/DDBJ databases">
        <authorList>
            <person name="Zhang T."/>
        </authorList>
    </citation>
    <scope>NUCLEOTIDE SEQUENCE</scope>
    <source>
        <strain evidence="1">HKST-UBA12</strain>
    </source>
</reference>
<protein>
    <submittedName>
        <fullName evidence="1">Uncharacterized protein</fullName>
    </submittedName>
</protein>
<dbReference type="EMBL" id="JAGQLI010000193">
    <property type="protein sequence ID" value="MCA9379460.1"/>
    <property type="molecule type" value="Genomic_DNA"/>
</dbReference>
<dbReference type="SUPFAM" id="SSF143631">
    <property type="entry name" value="ApbE-like"/>
    <property type="match status" value="1"/>
</dbReference>
<dbReference type="AlphaFoldDB" id="A0A955L0Q6"/>
<dbReference type="InterPro" id="IPR003374">
    <property type="entry name" value="ApbE-like_sf"/>
</dbReference>
<evidence type="ECO:0000313" key="1">
    <source>
        <dbReference type="EMBL" id="MCA9379460.1"/>
    </source>
</evidence>